<proteinExistence type="inferred from homology"/>
<dbReference type="GO" id="GO:0005634">
    <property type="term" value="C:nucleus"/>
    <property type="evidence" value="ECO:0007669"/>
    <property type="project" value="TreeGrafter"/>
</dbReference>
<dbReference type="Gramene" id="KMS94395">
    <property type="protein sequence ID" value="KMS94395"/>
    <property type="gene ID" value="BVRB_021840"/>
</dbReference>
<name>A0A0J8DUA1_BETVV</name>
<dbReference type="PANTHER" id="PTHR12143:SF19">
    <property type="entry name" value="PEPTIDE-N(4)-(N-ACETYL-BETA-GLUCOSAMINYL)ASPARAGINE AMIDASE"/>
    <property type="match status" value="1"/>
</dbReference>
<gene>
    <name evidence="4" type="ORF">BVRB_021840</name>
</gene>
<dbReference type="Gene3D" id="3.10.620.30">
    <property type="match status" value="1"/>
</dbReference>
<reference evidence="4 5" key="1">
    <citation type="journal article" date="2014" name="Nature">
        <title>The genome of the recently domesticated crop plant sugar beet (Beta vulgaris).</title>
        <authorList>
            <person name="Dohm J.C."/>
            <person name="Minoche A.E."/>
            <person name="Holtgrawe D."/>
            <person name="Capella-Gutierrez S."/>
            <person name="Zakrzewski F."/>
            <person name="Tafer H."/>
            <person name="Rupp O."/>
            <person name="Sorensen T.R."/>
            <person name="Stracke R."/>
            <person name="Reinhardt R."/>
            <person name="Goesmann A."/>
            <person name="Kraft T."/>
            <person name="Schulz B."/>
            <person name="Stadler P.F."/>
            <person name="Schmidt T."/>
            <person name="Gabaldon T."/>
            <person name="Lehrach H."/>
            <person name="Weisshaar B."/>
            <person name="Himmelbauer H."/>
        </authorList>
    </citation>
    <scope>NUCLEOTIDE SEQUENCE [LARGE SCALE GENOMIC DNA]</scope>
    <source>
        <tissue evidence="4">Taproot</tissue>
    </source>
</reference>
<dbReference type="Proteomes" id="UP000035740">
    <property type="component" value="Unassembled WGS sequence"/>
</dbReference>
<evidence type="ECO:0000256" key="3">
    <source>
        <dbReference type="ARBA" id="ARBA00022833"/>
    </source>
</evidence>
<dbReference type="GO" id="GO:0006516">
    <property type="term" value="P:glycoprotein catabolic process"/>
    <property type="evidence" value="ECO:0007669"/>
    <property type="project" value="TreeGrafter"/>
</dbReference>
<dbReference type="EMBL" id="KQ093728">
    <property type="protein sequence ID" value="KMS94395.1"/>
    <property type="molecule type" value="Genomic_DNA"/>
</dbReference>
<evidence type="ECO:0000313" key="5">
    <source>
        <dbReference type="Proteomes" id="UP000035740"/>
    </source>
</evidence>
<organism evidence="4 5">
    <name type="scientific">Beta vulgaris subsp. vulgaris</name>
    <name type="common">Beet</name>
    <dbReference type="NCBI Taxonomy" id="3555"/>
    <lineage>
        <taxon>Eukaryota</taxon>
        <taxon>Viridiplantae</taxon>
        <taxon>Streptophyta</taxon>
        <taxon>Embryophyta</taxon>
        <taxon>Tracheophyta</taxon>
        <taxon>Spermatophyta</taxon>
        <taxon>Magnoliopsida</taxon>
        <taxon>eudicotyledons</taxon>
        <taxon>Gunneridae</taxon>
        <taxon>Pentapetalae</taxon>
        <taxon>Caryophyllales</taxon>
        <taxon>Chenopodiaceae</taxon>
        <taxon>Betoideae</taxon>
        <taxon>Beta</taxon>
    </lineage>
</organism>
<evidence type="ECO:0000256" key="1">
    <source>
        <dbReference type="ARBA" id="ARBA00009390"/>
    </source>
</evidence>
<dbReference type="GO" id="GO:0005829">
    <property type="term" value="C:cytosol"/>
    <property type="evidence" value="ECO:0007669"/>
    <property type="project" value="TreeGrafter"/>
</dbReference>
<keyword evidence="5" id="KW-1185">Reference proteome</keyword>
<dbReference type="GO" id="GO:0046872">
    <property type="term" value="F:metal ion binding"/>
    <property type="evidence" value="ECO:0007669"/>
    <property type="project" value="UniProtKB-KW"/>
</dbReference>
<keyword evidence="3" id="KW-0862">Zinc</keyword>
<evidence type="ECO:0000313" key="4">
    <source>
        <dbReference type="EMBL" id="KMS94395.1"/>
    </source>
</evidence>
<dbReference type="SUPFAM" id="SSF54001">
    <property type="entry name" value="Cysteine proteinases"/>
    <property type="match status" value="1"/>
</dbReference>
<protein>
    <submittedName>
        <fullName evidence="4">Uncharacterized protein</fullName>
    </submittedName>
</protein>
<dbReference type="OrthoDB" id="409136at2759"/>
<dbReference type="FunFam" id="2.20.25.10:FF:000011">
    <property type="entry name" value="peptide-N(4)-(N-acetyl-beta- glucosaminyl)asparagine amidase"/>
    <property type="match status" value="1"/>
</dbReference>
<dbReference type="InterPro" id="IPR038765">
    <property type="entry name" value="Papain-like_cys_pep_sf"/>
</dbReference>
<dbReference type="AlphaFoldDB" id="A0A0J8DUA1"/>
<dbReference type="InterPro" id="IPR050883">
    <property type="entry name" value="PNGase"/>
</dbReference>
<dbReference type="GO" id="GO:0000224">
    <property type="term" value="F:peptide-N4-(N-acetyl-beta-glucosaminyl)asparagine amidase activity"/>
    <property type="evidence" value="ECO:0007669"/>
    <property type="project" value="TreeGrafter"/>
</dbReference>
<evidence type="ECO:0000256" key="2">
    <source>
        <dbReference type="ARBA" id="ARBA00022723"/>
    </source>
</evidence>
<sequence>MRQIADFEDAENQRRALSVIPLQVLIDRGQARGTEALSPRDELIYQLLNWFKNEFFHKETSAKGHTAPSAEERRFGAGIVELHQCGTCQEITRFPRYNHSGKLIETRRGRCGEWFVLLYFACFHH</sequence>
<dbReference type="PANTHER" id="PTHR12143">
    <property type="entry name" value="PEPTIDE N-GLYCANASE PNGASE -RELATED"/>
    <property type="match status" value="1"/>
</dbReference>
<dbReference type="Gene3D" id="2.20.25.10">
    <property type="match status" value="1"/>
</dbReference>
<accession>A0A0J8DUA1</accession>
<comment type="similarity">
    <text evidence="1">Belongs to the transglutaminase-like superfamily. PNGase family.</text>
</comment>
<keyword evidence="2" id="KW-0479">Metal-binding</keyword>